<protein>
    <submittedName>
        <fullName evidence="1">Uncharacterized protein</fullName>
    </submittedName>
</protein>
<dbReference type="STRING" id="1618574.UT24_C0011G0040"/>
<accession>A0A0G0QFV9</accession>
<dbReference type="AlphaFoldDB" id="A0A0G0QFV9"/>
<gene>
    <name evidence="1" type="ORF">UT24_C0011G0040</name>
</gene>
<sequence>MKTIIFTKEVPGFKTTDGAKFDDKSEAVRRETKIILQECPPEKRIDDCTLSIESAKYITEDGMEFDKHYKAESHEKVLNFEKIKNGIRKQLEDGNFKMRLLRFLSVRDKKSITDLESRLEDYIDTFARRKSIDDYISCQYLVVEYLYNGRYDDYDEEYLFCDSVEEVEKITNDIQKDMQKHPGSCYFSIFDLWADDFDYLKPLSLSVKVIEK</sequence>
<name>A0A0G0QFV9_9BACT</name>
<dbReference type="EMBL" id="LBWB01000011">
    <property type="protein sequence ID" value="KKR00587.1"/>
    <property type="molecule type" value="Genomic_DNA"/>
</dbReference>
<evidence type="ECO:0000313" key="2">
    <source>
        <dbReference type="Proteomes" id="UP000033881"/>
    </source>
</evidence>
<comment type="caution">
    <text evidence="1">The sequence shown here is derived from an EMBL/GenBank/DDBJ whole genome shotgun (WGS) entry which is preliminary data.</text>
</comment>
<dbReference type="Proteomes" id="UP000033881">
    <property type="component" value="Unassembled WGS sequence"/>
</dbReference>
<evidence type="ECO:0000313" key="1">
    <source>
        <dbReference type="EMBL" id="KKR00587.1"/>
    </source>
</evidence>
<reference evidence="1 2" key="1">
    <citation type="journal article" date="2015" name="Nature">
        <title>rRNA introns, odd ribosomes, and small enigmatic genomes across a large radiation of phyla.</title>
        <authorList>
            <person name="Brown C.T."/>
            <person name="Hug L.A."/>
            <person name="Thomas B.C."/>
            <person name="Sharon I."/>
            <person name="Castelle C.J."/>
            <person name="Singh A."/>
            <person name="Wilkins M.J."/>
            <person name="Williams K.H."/>
            <person name="Banfield J.F."/>
        </authorList>
    </citation>
    <scope>NUCLEOTIDE SEQUENCE [LARGE SCALE GENOMIC DNA]</scope>
</reference>
<proteinExistence type="predicted"/>
<organism evidence="1 2">
    <name type="scientific">Candidatus Woesebacteria bacterium GW2011_GWB1_39_12</name>
    <dbReference type="NCBI Taxonomy" id="1618574"/>
    <lineage>
        <taxon>Bacteria</taxon>
        <taxon>Candidatus Woeseibacteriota</taxon>
    </lineage>
</organism>